<keyword evidence="3" id="KW-1185">Reference proteome</keyword>
<dbReference type="SUPFAM" id="SSF51735">
    <property type="entry name" value="NAD(P)-binding Rossmann-fold domains"/>
    <property type="match status" value="1"/>
</dbReference>
<name>A0A953NBC6_9BURK</name>
<evidence type="ECO:0000313" key="2">
    <source>
        <dbReference type="EMBL" id="MBZ1350131.1"/>
    </source>
</evidence>
<protein>
    <submittedName>
        <fullName evidence="2">NAD(P)-dependent oxidoreductase</fullName>
    </submittedName>
</protein>
<dbReference type="AlphaFoldDB" id="A0A953NBC6"/>
<comment type="caution">
    <text evidence="2">The sequence shown here is derived from an EMBL/GenBank/DDBJ whole genome shotgun (WGS) entry which is preliminary data.</text>
</comment>
<dbReference type="PANTHER" id="PTHR43245">
    <property type="entry name" value="BIFUNCTIONAL POLYMYXIN RESISTANCE PROTEIN ARNA"/>
    <property type="match status" value="1"/>
</dbReference>
<dbReference type="Proteomes" id="UP000739565">
    <property type="component" value="Unassembled WGS sequence"/>
</dbReference>
<dbReference type="EMBL" id="JAHXRI010000006">
    <property type="protein sequence ID" value="MBZ1350131.1"/>
    <property type="molecule type" value="Genomic_DNA"/>
</dbReference>
<evidence type="ECO:0000313" key="3">
    <source>
        <dbReference type="Proteomes" id="UP000739565"/>
    </source>
</evidence>
<sequence>MRIFESDLKQITEQAAPDLLELKNSHIFLTGGTGYIGRWLLEALSYANIALSLNLKLTVLSRVPDLFRSQYPHLSDRSVVDFIEGDIRSFQFPAGVFTHAIHAATDVITTNPALETFDVIVTGTKRLLEFCREKRVQHVLLLSSGAVYGPIPATIDLVGEDYFGAPRGSDLGAAYGIGKLAAEWLGTAYSADGLMACKAARVFAQIGPYLALNKQFAAGNFLLHAIKQEPFLINGDGTAVRSYLYGTDLVVWLLRILVQGEAGRSYNVGSSDAISIHELAKLTAEVAGIVAPTIQIKGKPLFGKPPERYVPNISRARDELALDVRVDLREAISRTLDWFRDHHR</sequence>
<dbReference type="Gene3D" id="3.40.50.720">
    <property type="entry name" value="NAD(P)-binding Rossmann-like Domain"/>
    <property type="match status" value="1"/>
</dbReference>
<gene>
    <name evidence="2" type="ORF">KZZ10_05690</name>
</gene>
<accession>A0A953NBC6</accession>
<dbReference type="InterPro" id="IPR050177">
    <property type="entry name" value="Lipid_A_modif_metabolic_enz"/>
</dbReference>
<dbReference type="InterPro" id="IPR001509">
    <property type="entry name" value="Epimerase_deHydtase"/>
</dbReference>
<dbReference type="PANTHER" id="PTHR43245:SF13">
    <property type="entry name" value="UDP-D-APIOSE_UDP-D-XYLOSE SYNTHASE 2"/>
    <property type="match status" value="1"/>
</dbReference>
<reference evidence="2" key="1">
    <citation type="submission" date="2021-07" db="EMBL/GenBank/DDBJ databases">
        <title>New genus and species of the family Alcaligenaceae.</title>
        <authorList>
            <person name="Hahn M.W."/>
        </authorList>
    </citation>
    <scope>NUCLEOTIDE SEQUENCE</scope>
    <source>
        <strain evidence="2">LF4-65</strain>
    </source>
</reference>
<dbReference type="Pfam" id="PF01370">
    <property type="entry name" value="Epimerase"/>
    <property type="match status" value="1"/>
</dbReference>
<feature type="domain" description="NAD-dependent epimerase/dehydratase" evidence="1">
    <location>
        <begin position="27"/>
        <end position="269"/>
    </location>
</feature>
<organism evidence="2 3">
    <name type="scientific">Zwartia hollandica</name>
    <dbReference type="NCBI Taxonomy" id="324606"/>
    <lineage>
        <taxon>Bacteria</taxon>
        <taxon>Pseudomonadati</taxon>
        <taxon>Pseudomonadota</taxon>
        <taxon>Betaproteobacteria</taxon>
        <taxon>Burkholderiales</taxon>
        <taxon>Alcaligenaceae</taxon>
        <taxon>Zwartia</taxon>
    </lineage>
</organism>
<proteinExistence type="predicted"/>
<dbReference type="InterPro" id="IPR036291">
    <property type="entry name" value="NAD(P)-bd_dom_sf"/>
</dbReference>
<dbReference type="RefSeq" id="WP_259660527.1">
    <property type="nucleotide sequence ID" value="NZ_JAHXRI010000006.1"/>
</dbReference>
<evidence type="ECO:0000259" key="1">
    <source>
        <dbReference type="Pfam" id="PF01370"/>
    </source>
</evidence>